<dbReference type="CDD" id="cd22414">
    <property type="entry name" value="KH-I_Vigilin_rpt11"/>
    <property type="match status" value="1"/>
</dbReference>
<reference evidence="11" key="3">
    <citation type="submission" date="2025-09" db="UniProtKB">
        <authorList>
            <consortium name="Ensembl"/>
        </authorList>
    </citation>
    <scope>IDENTIFICATION</scope>
</reference>
<keyword evidence="4 6" id="KW-0694">RNA-binding</keyword>
<dbReference type="CDD" id="cd02394">
    <property type="entry name" value="KH-I_Vigilin_rpt6"/>
    <property type="match status" value="1"/>
</dbReference>
<dbReference type="CDD" id="cd22410">
    <property type="entry name" value="KH-I_Vigilin_rpt7"/>
    <property type="match status" value="1"/>
</dbReference>
<dbReference type="Pfam" id="PF00013">
    <property type="entry name" value="KH_1"/>
    <property type="match status" value="13"/>
</dbReference>
<dbReference type="FunFam" id="3.30.1370.10:FF:000050">
    <property type="entry name" value="vigilin isoform X1"/>
    <property type="match status" value="1"/>
</dbReference>
<evidence type="ECO:0000313" key="11">
    <source>
        <dbReference type="Ensembl" id="ENSRBIP00000035493.1"/>
    </source>
</evidence>
<dbReference type="CDD" id="cd22412">
    <property type="entry name" value="KH-I_Vigilin_rpt9"/>
    <property type="match status" value="1"/>
</dbReference>
<dbReference type="InterPro" id="IPR004088">
    <property type="entry name" value="KH_dom_type_1"/>
</dbReference>
<dbReference type="CDD" id="cd22405">
    <property type="entry name" value="KH-I_Vigilin_rpt1"/>
    <property type="match status" value="1"/>
</dbReference>
<dbReference type="CDD" id="cd22416">
    <property type="entry name" value="KH-I_Vigilin_rpt13"/>
    <property type="match status" value="1"/>
</dbReference>
<dbReference type="CDD" id="cd22418">
    <property type="entry name" value="KH-I_Vigilin_rpt15"/>
    <property type="match status" value="1"/>
</dbReference>
<feature type="region of interest" description="Disordered" evidence="8">
    <location>
        <begin position="1194"/>
        <end position="1229"/>
    </location>
</feature>
<reference evidence="11 12" key="1">
    <citation type="submission" date="2016-06" db="EMBL/GenBank/DDBJ databases">
        <title>Genome of Rhinopithecus bieti.</title>
        <authorList>
            <person name="Wu"/>
            <person name="C.-I. and Zhang"/>
            <person name="Y."/>
        </authorList>
    </citation>
    <scope>NUCLEOTIDE SEQUENCE</scope>
</reference>
<dbReference type="InterPro" id="IPR036612">
    <property type="entry name" value="KH_dom_type_1_sf"/>
</dbReference>
<evidence type="ECO:0000256" key="5">
    <source>
        <dbReference type="ARBA" id="ARBA00039270"/>
    </source>
</evidence>
<evidence type="ECO:0000256" key="3">
    <source>
        <dbReference type="ARBA" id="ARBA00022737"/>
    </source>
</evidence>
<dbReference type="FunFam" id="3.30.1370.10:FF:000041">
    <property type="entry name" value="vigilin isoform X1"/>
    <property type="match status" value="1"/>
</dbReference>
<evidence type="ECO:0000256" key="2">
    <source>
        <dbReference type="ARBA" id="ARBA00022490"/>
    </source>
</evidence>
<dbReference type="Pfam" id="PF24668">
    <property type="entry name" value="KH_Vigilin"/>
    <property type="match status" value="1"/>
</dbReference>
<dbReference type="FunFam" id="3.30.1370.10:FF:000057">
    <property type="entry name" value="High density lipoprotein binding protein"/>
    <property type="match status" value="1"/>
</dbReference>
<dbReference type="GO" id="GO:0005737">
    <property type="term" value="C:cytoplasm"/>
    <property type="evidence" value="ECO:0007669"/>
    <property type="project" value="UniProtKB-SubCell"/>
</dbReference>
<dbReference type="FunFam" id="3.30.1370.10:FF:000039">
    <property type="entry name" value="vigilin isoform X1"/>
    <property type="match status" value="1"/>
</dbReference>
<name>A0A2K6MI94_RHIBE</name>
<dbReference type="Gene3D" id="3.30.1370.10">
    <property type="entry name" value="K Homology domain, type 1"/>
    <property type="match status" value="13"/>
</dbReference>
<evidence type="ECO:0000256" key="7">
    <source>
        <dbReference type="SAM" id="Coils"/>
    </source>
</evidence>
<feature type="domain" description="K Homology" evidence="10">
    <location>
        <begin position="176"/>
        <end position="244"/>
    </location>
</feature>
<sequence>LFVATVMMHFVSMKSAFPGLCVGVRSTMSSVAVLTQESFAEHRSGLVPQQIKVATLNSEEESDPPTYKDAFPPLPEKAACLESAQEPAGAWGNKIRPIKASVITQVFHVPLEERKYKDMNQFGEGEQAKICLEIMQRTGAHLELSLAKDQGLSIMVSGKLDAVMKARKDIVARLQTQASATVAIPKEHHRFVIGKNGEKLQDLELKTATKIQIPRPDDPSNQIKITGTKEGIEKARHEVLLISAEQDKRAVERLEVEKAFHPFIAGPYNRLVGEIMQETGTRINIPPPSVNRTEIVFTGEKEQLAQAVARIKKIYEEKANSFTVSSVAAPSWLHRFIIGKKGQNLAKITQQMPKVHIEFTEGEDKITLEGPTEDVNVAQEQIEGMVKDLINRMDYVEINIDHKFHRHLIGKSGANINRIKDQYKVSVRIPPDSEKSNLIRIEGDPQGVQQAKRELLELASRMENERTKDLIIEQRFHRTIIGQKGERIREIRDKFPEVIINFPDPAQKSDIVQLRGPKNEVEKCTKYMQKMVADLVENSYSISVPIFKQFHKNIIGKGGANIKKVITRRDSSLLLIDLPAENSNSETIIITGKRANCEAARSRILSIQKDLANIAEVEVSIPAKLHNSLIGTKGRLIRSIMEECGGVHIHFPVEGSGSDTVVIRGPSSDVEKAKKQLLHLAEEKQTKSFTVDIRAKPEYHKFLIGKGGGKIRKVRDSTGARVIFPAAEDKDQDLITIIGKEDAVREAQKELEALIQNLDNVVEDSMLVDPKHHRHFVIRRGQVLREIAEEYGGVMVSFPRSGTQSDKVTLKGAKDCVEAAKKRIQEIIEDLEAQVTLECAIPQKFHRSVMGPKGSRIQQITRDFNVQIKFPDREENPVHSVEPVVQENGDEAGEGREAKDSDPGSPRRCDIIIISGRKEKCEAAKEALEALVPVTIEVEVPFDLHRYVIGQKGSGIRKMMDEFEVNIHVPAPELQSDIIAITGLAANLDRAKAGLLERVKELQAEQEDRALRSFKLSVTVDPKYHPKIIGRKGAVITQIRLEHDVNIQFPDKDDGNQPQDQITITGYEKNTEAARDAILRIVGELEQMVSEDVPLDHRVHARIIGARGKAIRKIMDEFKVDIRFPQSGAPDPNCVTVTGLPENVEEAIDHILNLEEEYLADVVDSEVMQVYMKPPAHEEAKAPSRGFVVRDAPWTASSSEKAPDMSSSEEFPSFGAQVAPKTLPWGPKR</sequence>
<dbReference type="InterPro" id="IPR004087">
    <property type="entry name" value="KH_dom"/>
</dbReference>
<dbReference type="CDD" id="cd22409">
    <property type="entry name" value="KH-I_Vigilin_rpt5"/>
    <property type="match status" value="1"/>
</dbReference>
<dbReference type="CDD" id="cd22406">
    <property type="entry name" value="KH-I_Vigilin_rpt2"/>
    <property type="match status" value="1"/>
</dbReference>
<feature type="coiled-coil region" evidence="7">
    <location>
        <begin position="737"/>
        <end position="764"/>
    </location>
</feature>
<dbReference type="FunFam" id="3.30.1370.10:FF:000067">
    <property type="entry name" value="High density lipoprotein binding protein"/>
    <property type="match status" value="1"/>
</dbReference>
<keyword evidence="9" id="KW-0732">Signal</keyword>
<feature type="domain" description="K Homology" evidence="10">
    <location>
        <begin position="613"/>
        <end position="682"/>
    </location>
</feature>
<feature type="region of interest" description="Disordered" evidence="8">
    <location>
        <begin position="875"/>
        <end position="907"/>
    </location>
</feature>
<dbReference type="CDD" id="cd22407">
    <property type="entry name" value="KH-I_Vigilin_rpt3"/>
    <property type="match status" value="1"/>
</dbReference>
<dbReference type="SUPFAM" id="SSF54791">
    <property type="entry name" value="Eukaryotic type KH-domain (KH-domain type I)"/>
    <property type="match status" value="12"/>
</dbReference>
<evidence type="ECO:0000256" key="4">
    <source>
        <dbReference type="ARBA" id="ARBA00022884"/>
    </source>
</evidence>
<dbReference type="InterPro" id="IPR057778">
    <property type="entry name" value="KH_Vigilin_N"/>
</dbReference>
<evidence type="ECO:0000256" key="9">
    <source>
        <dbReference type="SAM" id="SignalP"/>
    </source>
</evidence>
<dbReference type="Ensembl" id="ENSRBIT00000059490.1">
    <property type="protein sequence ID" value="ENSRBIP00000035493.1"/>
    <property type="gene ID" value="ENSRBIG00000041381.1"/>
</dbReference>
<feature type="domain" description="K Homology" evidence="10">
    <location>
        <begin position="321"/>
        <end position="387"/>
    </location>
</feature>
<keyword evidence="2" id="KW-0963">Cytoplasm</keyword>
<dbReference type="GO" id="GO:0003729">
    <property type="term" value="F:mRNA binding"/>
    <property type="evidence" value="ECO:0007669"/>
    <property type="project" value="TreeGrafter"/>
</dbReference>
<dbReference type="FunFam" id="3.30.1370.10:FF:000033">
    <property type="entry name" value="vigilin isoform X1"/>
    <property type="match status" value="1"/>
</dbReference>
<keyword evidence="3" id="KW-0677">Repeat</keyword>
<evidence type="ECO:0000259" key="10">
    <source>
        <dbReference type="SMART" id="SM00322"/>
    </source>
</evidence>
<dbReference type="GeneTree" id="ENSGT00900000141059"/>
<dbReference type="PROSITE" id="PS50084">
    <property type="entry name" value="KH_TYPE_1"/>
    <property type="match status" value="13"/>
</dbReference>
<feature type="domain" description="K Homology" evidence="10">
    <location>
        <begin position="248"/>
        <end position="316"/>
    </location>
</feature>
<feature type="signal peptide" evidence="9">
    <location>
        <begin position="1"/>
        <end position="16"/>
    </location>
</feature>
<dbReference type="PANTHER" id="PTHR10627">
    <property type="entry name" value="SCP160"/>
    <property type="match status" value="1"/>
</dbReference>
<accession>A0A2K6MI94</accession>
<feature type="domain" description="K Homology" evidence="10">
    <location>
        <begin position="833"/>
        <end position="933"/>
    </location>
</feature>
<dbReference type="PANTHER" id="PTHR10627:SF34">
    <property type="entry name" value="VIGILIN"/>
    <property type="match status" value="1"/>
</dbReference>
<feature type="compositionally biased region" description="Polar residues" evidence="8">
    <location>
        <begin position="1195"/>
        <end position="1210"/>
    </location>
</feature>
<feature type="domain" description="K Homology" evidence="10">
    <location>
        <begin position="1087"/>
        <end position="1156"/>
    </location>
</feature>
<evidence type="ECO:0000313" key="12">
    <source>
        <dbReference type="Proteomes" id="UP000233180"/>
    </source>
</evidence>
<feature type="domain" description="K Homology" evidence="10">
    <location>
        <begin position="760"/>
        <end position="829"/>
    </location>
</feature>
<dbReference type="FunFam" id="3.30.1370.10:FF:000062">
    <property type="entry name" value="vigilin isoform X1"/>
    <property type="match status" value="1"/>
</dbReference>
<gene>
    <name evidence="11" type="primary">HDLBP</name>
</gene>
<evidence type="ECO:0000256" key="6">
    <source>
        <dbReference type="PROSITE-ProRule" id="PRU00117"/>
    </source>
</evidence>
<proteinExistence type="predicted"/>
<evidence type="ECO:0000256" key="8">
    <source>
        <dbReference type="SAM" id="MobiDB-lite"/>
    </source>
</evidence>
<protein>
    <recommendedName>
        <fullName evidence="5">Vigilin</fullName>
    </recommendedName>
</protein>
<feature type="domain" description="K Homology" evidence="10">
    <location>
        <begin position="687"/>
        <end position="756"/>
    </location>
</feature>
<organism evidence="11 12">
    <name type="scientific">Rhinopithecus bieti</name>
    <name type="common">Black snub-nosed monkey</name>
    <name type="synonym">Pygathrix bieti</name>
    <dbReference type="NCBI Taxonomy" id="61621"/>
    <lineage>
        <taxon>Eukaryota</taxon>
        <taxon>Metazoa</taxon>
        <taxon>Chordata</taxon>
        <taxon>Craniata</taxon>
        <taxon>Vertebrata</taxon>
        <taxon>Euteleostomi</taxon>
        <taxon>Mammalia</taxon>
        <taxon>Eutheria</taxon>
        <taxon>Euarchontoglires</taxon>
        <taxon>Primates</taxon>
        <taxon>Haplorrhini</taxon>
        <taxon>Catarrhini</taxon>
        <taxon>Cercopithecidae</taxon>
        <taxon>Colobinae</taxon>
        <taxon>Rhinopithecus</taxon>
    </lineage>
</organism>
<keyword evidence="7" id="KW-0175">Coiled coil</keyword>
<reference evidence="11" key="2">
    <citation type="submission" date="2025-08" db="UniProtKB">
        <authorList>
            <consortium name="Ensembl"/>
        </authorList>
    </citation>
    <scope>IDENTIFICATION</scope>
</reference>
<feature type="domain" description="K Homology" evidence="10">
    <location>
        <begin position="538"/>
        <end position="609"/>
    </location>
</feature>
<feature type="domain" description="K Homology" evidence="10">
    <location>
        <begin position="392"/>
        <end position="460"/>
    </location>
</feature>
<dbReference type="SMART" id="SM00322">
    <property type="entry name" value="KH"/>
    <property type="match status" value="13"/>
</dbReference>
<feature type="domain" description="K Homology" evidence="10">
    <location>
        <begin position="934"/>
        <end position="1000"/>
    </location>
</feature>
<feature type="compositionally biased region" description="Basic and acidic residues" evidence="8">
    <location>
        <begin position="893"/>
        <end position="907"/>
    </location>
</feature>
<evidence type="ECO:0000256" key="1">
    <source>
        <dbReference type="ARBA" id="ARBA00004496"/>
    </source>
</evidence>
<feature type="chain" id="PRO_5014331312" description="Vigilin" evidence="9">
    <location>
        <begin position="17"/>
        <end position="1229"/>
    </location>
</feature>
<dbReference type="Proteomes" id="UP000233180">
    <property type="component" value="Unassembled WGS sequence"/>
</dbReference>
<dbReference type="CDD" id="cd22415">
    <property type="entry name" value="KH-I_Vigilin_rpt12"/>
    <property type="match status" value="1"/>
</dbReference>
<dbReference type="CDD" id="cd22417">
    <property type="entry name" value="KH-I_Vigilin_rpt14"/>
    <property type="match status" value="1"/>
</dbReference>
<feature type="domain" description="K Homology" evidence="10">
    <location>
        <begin position="1012"/>
        <end position="1083"/>
    </location>
</feature>
<dbReference type="AlphaFoldDB" id="A0A2K6MI94"/>
<dbReference type="CDD" id="cd22413">
    <property type="entry name" value="KH-I_Vigilin_rpt10"/>
    <property type="match status" value="1"/>
</dbReference>
<dbReference type="FunFam" id="3.30.1370.10:FF:000018">
    <property type="entry name" value="vigilin isoform X1"/>
    <property type="match status" value="3"/>
</dbReference>
<dbReference type="CDD" id="cd22411">
    <property type="entry name" value="KH-I_Vigilin_rpt8"/>
    <property type="match status" value="1"/>
</dbReference>
<feature type="domain" description="K Homology" evidence="10">
    <location>
        <begin position="464"/>
        <end position="533"/>
    </location>
</feature>
<keyword evidence="12" id="KW-1185">Reference proteome</keyword>
<comment type="subcellular location">
    <subcellularLocation>
        <location evidence="1">Cytoplasm</location>
    </subcellularLocation>
</comment>